<dbReference type="PRINTS" id="PR00081">
    <property type="entry name" value="GDHRDH"/>
</dbReference>
<dbReference type="InterPro" id="IPR002347">
    <property type="entry name" value="SDR_fam"/>
</dbReference>
<dbReference type="Pfam" id="PF00106">
    <property type="entry name" value="adh_short"/>
    <property type="match status" value="1"/>
</dbReference>
<dbReference type="EMBL" id="JACIJJ010000002">
    <property type="protein sequence ID" value="MBB5698628.1"/>
    <property type="molecule type" value="Genomic_DNA"/>
</dbReference>
<gene>
    <name evidence="4" type="ORF">FHR19_001973</name>
</gene>
<dbReference type="InterPro" id="IPR020904">
    <property type="entry name" value="Sc_DH/Rdtase_CS"/>
</dbReference>
<proteinExistence type="inferred from homology"/>
<evidence type="ECO:0000256" key="1">
    <source>
        <dbReference type="ARBA" id="ARBA00006484"/>
    </source>
</evidence>
<dbReference type="Proteomes" id="UP000557739">
    <property type="component" value="Unassembled WGS sequence"/>
</dbReference>
<dbReference type="InterPro" id="IPR051687">
    <property type="entry name" value="Peroxisomal_Beta-Oxidation"/>
</dbReference>
<dbReference type="AlphaFoldDB" id="A0A7W9AQ91"/>
<evidence type="ECO:0000256" key="2">
    <source>
        <dbReference type="ARBA" id="ARBA00023002"/>
    </source>
</evidence>
<dbReference type="GO" id="GO:0016491">
    <property type="term" value="F:oxidoreductase activity"/>
    <property type="evidence" value="ECO:0007669"/>
    <property type="project" value="UniProtKB-KW"/>
</dbReference>
<dbReference type="Gene3D" id="3.40.50.720">
    <property type="entry name" value="NAD(P)-binding Rossmann-like Domain"/>
    <property type="match status" value="1"/>
</dbReference>
<keyword evidence="2" id="KW-0560">Oxidoreductase</keyword>
<protein>
    <submittedName>
        <fullName evidence="4">NAD(P)-dependent dehydrogenase (Short-subunit alcohol dehydrogenase family)</fullName>
    </submittedName>
</protein>
<dbReference type="RefSeq" id="WP_343053226.1">
    <property type="nucleotide sequence ID" value="NZ_JACIJJ010000002.1"/>
</dbReference>
<evidence type="ECO:0000256" key="3">
    <source>
        <dbReference type="RuleBase" id="RU000363"/>
    </source>
</evidence>
<comment type="similarity">
    <text evidence="1 3">Belongs to the short-chain dehydrogenases/reductases (SDR) family.</text>
</comment>
<comment type="caution">
    <text evidence="4">The sequence shown here is derived from an EMBL/GenBank/DDBJ whole genome shotgun (WGS) entry which is preliminary data.</text>
</comment>
<evidence type="ECO:0000313" key="5">
    <source>
        <dbReference type="Proteomes" id="UP000557739"/>
    </source>
</evidence>
<dbReference type="InterPro" id="IPR036291">
    <property type="entry name" value="NAD(P)-bd_dom_sf"/>
</dbReference>
<keyword evidence="5" id="KW-1185">Reference proteome</keyword>
<dbReference type="PRINTS" id="PR00080">
    <property type="entry name" value="SDRFAMILY"/>
</dbReference>
<accession>A0A7W9AQ91</accession>
<name>A0A7W9AQ91_9SPHN</name>
<evidence type="ECO:0000313" key="4">
    <source>
        <dbReference type="EMBL" id="MBB5698628.1"/>
    </source>
</evidence>
<organism evidence="4 5">
    <name type="scientific">Sphingomonas yantingensis</name>
    <dbReference type="NCBI Taxonomy" id="1241761"/>
    <lineage>
        <taxon>Bacteria</taxon>
        <taxon>Pseudomonadati</taxon>
        <taxon>Pseudomonadota</taxon>
        <taxon>Alphaproteobacteria</taxon>
        <taxon>Sphingomonadales</taxon>
        <taxon>Sphingomonadaceae</taxon>
        <taxon>Sphingomonas</taxon>
    </lineage>
</organism>
<reference evidence="4 5" key="1">
    <citation type="submission" date="2020-08" db="EMBL/GenBank/DDBJ databases">
        <title>Genomic Encyclopedia of Type Strains, Phase IV (KMG-IV): sequencing the most valuable type-strain genomes for metagenomic binning, comparative biology and taxonomic classification.</title>
        <authorList>
            <person name="Goeker M."/>
        </authorList>
    </citation>
    <scope>NUCLEOTIDE SEQUENCE [LARGE SCALE GENOMIC DNA]</scope>
    <source>
        <strain evidence="4 5">DSM 27244</strain>
    </source>
</reference>
<dbReference type="SUPFAM" id="SSF51735">
    <property type="entry name" value="NAD(P)-binding Rossmann-fold domains"/>
    <property type="match status" value="1"/>
</dbReference>
<dbReference type="PANTHER" id="PTHR45024:SF2">
    <property type="entry name" value="SCP2 DOMAIN-CONTAINING PROTEIN"/>
    <property type="match status" value="1"/>
</dbReference>
<dbReference type="PANTHER" id="PTHR45024">
    <property type="entry name" value="DEHYDROGENASES, SHORT CHAIN"/>
    <property type="match status" value="1"/>
</dbReference>
<dbReference type="PROSITE" id="PS00061">
    <property type="entry name" value="ADH_SHORT"/>
    <property type="match status" value="1"/>
</dbReference>
<sequence length="324" mass="34121">MDIRFDDRVAIVTGAGNGLGREYALELARRGARVVVNDLGGSGSGHGQSATAADRVVDEIRAAGGEAVASHDSVATRAGGAAIVAAALDNWGRVDICINNAGFLRNNRFEDLTDKQIDAILDVHLKGAFYVGQPAYRAMRRGGYGRMLFTASASGVFGHAWQANYGAAKSGLVGLSNVVALEGSAYGIQSNVLLPTADSRLAAEMDPGFMEIPAFADAVRNADFAASEGRVVLPFNVPLALYLVSEACSATHGLYSSNSGRYARVRICAVEGWVAPAGTTPPTVEDIGAHFDQIERMENWSEPMTVYDEFGAVARAARAQGVYS</sequence>